<gene>
    <name evidence="1" type="ORF">D5086_003090</name>
</gene>
<keyword evidence="2" id="KW-1185">Reference proteome</keyword>
<organism evidence="1 2">
    <name type="scientific">Populus alba</name>
    <name type="common">White poplar</name>
    <dbReference type="NCBI Taxonomy" id="43335"/>
    <lineage>
        <taxon>Eukaryota</taxon>
        <taxon>Viridiplantae</taxon>
        <taxon>Streptophyta</taxon>
        <taxon>Embryophyta</taxon>
        <taxon>Tracheophyta</taxon>
        <taxon>Spermatophyta</taxon>
        <taxon>Magnoliopsida</taxon>
        <taxon>eudicotyledons</taxon>
        <taxon>Gunneridae</taxon>
        <taxon>Pentapetalae</taxon>
        <taxon>rosids</taxon>
        <taxon>fabids</taxon>
        <taxon>Malpighiales</taxon>
        <taxon>Salicaceae</taxon>
        <taxon>Saliceae</taxon>
        <taxon>Populus</taxon>
    </lineage>
</organism>
<name>A0ACC4D4I4_POPAL</name>
<dbReference type="EMBL" id="RCHU02000001">
    <property type="protein sequence ID" value="KAL3612070.1"/>
    <property type="molecule type" value="Genomic_DNA"/>
</dbReference>
<reference evidence="1 2" key="1">
    <citation type="journal article" date="2024" name="Plant Biotechnol. J.">
        <title>Genome and CRISPR/Cas9 system of a widespread forest tree (Populus alba) in the world.</title>
        <authorList>
            <person name="Liu Y.J."/>
            <person name="Jiang P.F."/>
            <person name="Han X.M."/>
            <person name="Li X.Y."/>
            <person name="Wang H.M."/>
            <person name="Wang Y.J."/>
            <person name="Wang X.X."/>
            <person name="Zeng Q.Y."/>
        </authorList>
    </citation>
    <scope>NUCLEOTIDE SEQUENCE [LARGE SCALE GENOMIC DNA]</scope>
    <source>
        <strain evidence="2">cv. PAL-ZL1</strain>
    </source>
</reference>
<evidence type="ECO:0000313" key="1">
    <source>
        <dbReference type="EMBL" id="KAL3612070.1"/>
    </source>
</evidence>
<evidence type="ECO:0000313" key="2">
    <source>
        <dbReference type="Proteomes" id="UP000309997"/>
    </source>
</evidence>
<accession>A0ACC4D4I4</accession>
<sequence length="155" mass="17265">MENQHDDNCCLFTPSIITLTVSAVLIAITRILYILCQSGKPLRPSKSQKPLSTLIVLGSGGHTAEMINVLNVLLQKDRFYAMGPGTCVPLLCNFILVQDTGGYKSPIQHFMVLAAKNRSKEAYANNRSWEQARNEQELPSIYSLCPCWSTFFPIV</sequence>
<dbReference type="Proteomes" id="UP000309997">
    <property type="component" value="Unassembled WGS sequence"/>
</dbReference>
<protein>
    <submittedName>
        <fullName evidence="1">Uncharacterized protein</fullName>
    </submittedName>
</protein>
<proteinExistence type="predicted"/>
<comment type="caution">
    <text evidence="1">The sequence shown here is derived from an EMBL/GenBank/DDBJ whole genome shotgun (WGS) entry which is preliminary data.</text>
</comment>